<dbReference type="InterPro" id="IPR004609">
    <property type="entry name" value="ATP-dep_DNA_helicase_RecG"/>
</dbReference>
<dbReference type="NCBIfam" id="NF008168">
    <property type="entry name" value="PRK10917.2-2"/>
    <property type="match status" value="1"/>
</dbReference>
<keyword evidence="10 15" id="KW-0234">DNA repair</keyword>
<dbReference type="GO" id="GO:0016887">
    <property type="term" value="F:ATP hydrolysis activity"/>
    <property type="evidence" value="ECO:0007669"/>
    <property type="project" value="RHEA"/>
</dbReference>
<evidence type="ECO:0000259" key="16">
    <source>
        <dbReference type="PROSITE" id="PS51192"/>
    </source>
</evidence>
<comment type="similarity">
    <text evidence="1 15">Belongs to the helicase family. RecG subfamily.</text>
</comment>
<dbReference type="PANTHER" id="PTHR47964:SF1">
    <property type="entry name" value="ATP-DEPENDENT DNA HELICASE HOMOLOG RECG, CHLOROPLASTIC"/>
    <property type="match status" value="1"/>
</dbReference>
<name>A0A097QX98_HAFAL</name>
<evidence type="ECO:0000256" key="9">
    <source>
        <dbReference type="ARBA" id="ARBA00023172"/>
    </source>
</evidence>
<organism evidence="18 19">
    <name type="scientific">Hafnia alvei FB1</name>
    <dbReference type="NCBI Taxonomy" id="1453496"/>
    <lineage>
        <taxon>Bacteria</taxon>
        <taxon>Pseudomonadati</taxon>
        <taxon>Pseudomonadota</taxon>
        <taxon>Gammaproteobacteria</taxon>
        <taxon>Enterobacterales</taxon>
        <taxon>Hafniaceae</taxon>
        <taxon>Hafnia</taxon>
    </lineage>
</organism>
<dbReference type="Gene3D" id="2.40.50.140">
    <property type="entry name" value="Nucleic acid-binding proteins"/>
    <property type="match status" value="1"/>
</dbReference>
<sequence length="693" mass="76461">MKGRLLDAIALTSLAGVGASQAGKLAKIGLENIQDLLLHLPLRYEDRTRLYAINDLLPGIFATVEGEVLRTDISFGRRRMMTSQISDGTGMLTMRFFNFNAAMKNSLSAGKHVLAYGEIKRGNLGAEIIHPEYKIQGETENVELQEALTPVYPTTEGIRQATLRKLTDQALALLDTVPIAELLPDELRQGLMSLPDALRMLHRPPPNMQLADLEHGKHPAQRRLILEELLAHNLSMLAVRAGAQSHKALPLSADDRLKNQMLASLAFKPTGAQERVVADIEADMAKPVPMMRLVQGDVGSGKTLVAALAALRTIAHGKQVALMAPTELLAEQHANNFRQWFEPLGLKVGWLAGKQKGKARQTQMEAIASGEVDMIVGTHAIFQDQVQFSGLALVIIDEQHRFGVHQRLALWEKGEEQGFHPHQLIMTATPIPRTLAMTAYADLDTSVIDELPPGRTPVTTVAIPDSRRADVIERVKNACLKEGRQAYWVCTLIEESEMLEAQAAEATAEELKLLLPEIKVALVHGRMKAAEKQEVMRAFKAGETQLLVATTVIEVGVDVPNASLMIIENPERLGLAQLHQLRGRVGRGAVASHCVLLYKTPLSQTAQKRLQVLRDSNDGFVIAQRDLEIRGPGELLGTKQTGSAEFKVADLLRDQALIPEVQRIARHIHQNYPEHAQALIERWLPERSRYTNA</sequence>
<dbReference type="PROSITE" id="PS51194">
    <property type="entry name" value="HELICASE_CTER"/>
    <property type="match status" value="1"/>
</dbReference>
<dbReference type="NCBIfam" id="NF008163">
    <property type="entry name" value="PRK10917.1-1"/>
    <property type="match status" value="1"/>
</dbReference>
<keyword evidence="7 15" id="KW-0067">ATP-binding</keyword>
<dbReference type="Pfam" id="PF00271">
    <property type="entry name" value="Helicase_C"/>
    <property type="match status" value="1"/>
</dbReference>
<dbReference type="Proteomes" id="UP000029986">
    <property type="component" value="Chromosome"/>
</dbReference>
<gene>
    <name evidence="18" type="ORF">AT03_00905</name>
</gene>
<dbReference type="AlphaFoldDB" id="A0A097QX98"/>
<dbReference type="PATRIC" id="fig|1453496.5.peg.183"/>
<dbReference type="SMART" id="SM00490">
    <property type="entry name" value="HELICc"/>
    <property type="match status" value="1"/>
</dbReference>
<evidence type="ECO:0000313" key="19">
    <source>
        <dbReference type="Proteomes" id="UP000029986"/>
    </source>
</evidence>
<dbReference type="HOGENOM" id="CLU_005122_7_1_6"/>
<keyword evidence="3 15" id="KW-0547">Nucleotide-binding</keyword>
<dbReference type="EC" id="5.6.2.4" evidence="13 15"/>
<feature type="domain" description="Helicase ATP-binding" evidence="16">
    <location>
        <begin position="283"/>
        <end position="448"/>
    </location>
</feature>
<dbReference type="FunFam" id="3.40.50.300:FF:000391">
    <property type="entry name" value="ATP-dependent DNA helicase RecG"/>
    <property type="match status" value="1"/>
</dbReference>
<keyword evidence="8" id="KW-0238">DNA-binding</keyword>
<evidence type="ECO:0000256" key="7">
    <source>
        <dbReference type="ARBA" id="ARBA00022840"/>
    </source>
</evidence>
<accession>A0A097QX98</accession>
<dbReference type="eggNOG" id="COG1200">
    <property type="taxonomic scope" value="Bacteria"/>
</dbReference>
<dbReference type="GO" id="GO:0003677">
    <property type="term" value="F:DNA binding"/>
    <property type="evidence" value="ECO:0007669"/>
    <property type="project" value="UniProtKB-KW"/>
</dbReference>
<dbReference type="PROSITE" id="PS51192">
    <property type="entry name" value="HELICASE_ATP_BIND_1"/>
    <property type="match status" value="1"/>
</dbReference>
<evidence type="ECO:0000256" key="14">
    <source>
        <dbReference type="ARBA" id="ARBA00048988"/>
    </source>
</evidence>
<keyword evidence="9 15" id="KW-0233">DNA recombination</keyword>
<dbReference type="GO" id="GO:0005524">
    <property type="term" value="F:ATP binding"/>
    <property type="evidence" value="ECO:0007669"/>
    <property type="project" value="UniProtKB-KW"/>
</dbReference>
<feature type="domain" description="Helicase C-terminal" evidence="17">
    <location>
        <begin position="482"/>
        <end position="628"/>
    </location>
</feature>
<dbReference type="GO" id="GO:0043138">
    <property type="term" value="F:3'-5' DNA helicase activity"/>
    <property type="evidence" value="ECO:0007669"/>
    <property type="project" value="UniProtKB-EC"/>
</dbReference>
<dbReference type="InterPro" id="IPR045562">
    <property type="entry name" value="RecG_dom3_C"/>
</dbReference>
<keyword evidence="5 15" id="KW-0378">Hydrolase</keyword>
<dbReference type="InterPro" id="IPR011545">
    <property type="entry name" value="DEAD/DEAH_box_helicase_dom"/>
</dbReference>
<dbReference type="EMBL" id="CP009706">
    <property type="protein sequence ID" value="AIU71099.1"/>
    <property type="molecule type" value="Genomic_DNA"/>
</dbReference>
<dbReference type="GO" id="GO:0006310">
    <property type="term" value="P:DNA recombination"/>
    <property type="evidence" value="ECO:0007669"/>
    <property type="project" value="UniProtKB-UniRule"/>
</dbReference>
<comment type="catalytic activity">
    <reaction evidence="12 15">
        <text>Couples ATP hydrolysis with the unwinding of duplex DNA by translocating in the 3'-5' direction.</text>
        <dbReference type="EC" id="5.6.2.4"/>
    </reaction>
</comment>
<dbReference type="NCBIfam" id="TIGR00643">
    <property type="entry name" value="recG"/>
    <property type="match status" value="1"/>
</dbReference>
<evidence type="ECO:0000256" key="1">
    <source>
        <dbReference type="ARBA" id="ARBA00007504"/>
    </source>
</evidence>
<dbReference type="SUPFAM" id="SSF50249">
    <property type="entry name" value="Nucleic acid-binding proteins"/>
    <property type="match status" value="1"/>
</dbReference>
<dbReference type="OrthoDB" id="9804325at2"/>
<evidence type="ECO:0000256" key="6">
    <source>
        <dbReference type="ARBA" id="ARBA00022806"/>
    </source>
</evidence>
<evidence type="ECO:0000256" key="11">
    <source>
        <dbReference type="ARBA" id="ARBA00023235"/>
    </source>
</evidence>
<dbReference type="SUPFAM" id="SSF52540">
    <property type="entry name" value="P-loop containing nucleoside triphosphate hydrolases"/>
    <property type="match status" value="2"/>
</dbReference>
<evidence type="ECO:0000256" key="13">
    <source>
        <dbReference type="ARBA" id="ARBA00034808"/>
    </source>
</evidence>
<evidence type="ECO:0000256" key="8">
    <source>
        <dbReference type="ARBA" id="ARBA00023125"/>
    </source>
</evidence>
<evidence type="ECO:0000256" key="2">
    <source>
        <dbReference type="ARBA" id="ARBA00017846"/>
    </source>
</evidence>
<dbReference type="Pfam" id="PF17191">
    <property type="entry name" value="RecG_wedge"/>
    <property type="match status" value="1"/>
</dbReference>
<dbReference type="PANTHER" id="PTHR47964">
    <property type="entry name" value="ATP-DEPENDENT DNA HELICASE HOMOLOG RECG, CHLOROPLASTIC"/>
    <property type="match status" value="1"/>
</dbReference>
<dbReference type="Pfam" id="PF00270">
    <property type="entry name" value="DEAD"/>
    <property type="match status" value="1"/>
</dbReference>
<dbReference type="FunFam" id="2.40.50.140:FF:000134">
    <property type="entry name" value="ATP-dependent DNA helicase RecG"/>
    <property type="match status" value="1"/>
</dbReference>
<dbReference type="Gene3D" id="3.40.50.300">
    <property type="entry name" value="P-loop containing nucleotide triphosphate hydrolases"/>
    <property type="match status" value="2"/>
</dbReference>
<evidence type="ECO:0000256" key="10">
    <source>
        <dbReference type="ARBA" id="ARBA00023204"/>
    </source>
</evidence>
<evidence type="ECO:0000313" key="18">
    <source>
        <dbReference type="EMBL" id="AIU71099.1"/>
    </source>
</evidence>
<keyword evidence="4 15" id="KW-0227">DNA damage</keyword>
<dbReference type="InterPro" id="IPR012340">
    <property type="entry name" value="NA-bd_OB-fold"/>
</dbReference>
<dbReference type="NCBIfam" id="NF008166">
    <property type="entry name" value="PRK10917.1-4"/>
    <property type="match status" value="1"/>
</dbReference>
<keyword evidence="19" id="KW-1185">Reference proteome</keyword>
<evidence type="ECO:0000256" key="15">
    <source>
        <dbReference type="RuleBase" id="RU363016"/>
    </source>
</evidence>
<comment type="catalytic activity">
    <reaction evidence="14 15">
        <text>ATP + H2O = ADP + phosphate + H(+)</text>
        <dbReference type="Rhea" id="RHEA:13065"/>
        <dbReference type="ChEBI" id="CHEBI:15377"/>
        <dbReference type="ChEBI" id="CHEBI:15378"/>
        <dbReference type="ChEBI" id="CHEBI:30616"/>
        <dbReference type="ChEBI" id="CHEBI:43474"/>
        <dbReference type="ChEBI" id="CHEBI:456216"/>
        <dbReference type="EC" id="5.6.2.4"/>
    </reaction>
</comment>
<dbReference type="GO" id="GO:0006281">
    <property type="term" value="P:DNA repair"/>
    <property type="evidence" value="ECO:0007669"/>
    <property type="project" value="UniProtKB-UniRule"/>
</dbReference>
<evidence type="ECO:0000256" key="12">
    <source>
        <dbReference type="ARBA" id="ARBA00034617"/>
    </source>
</evidence>
<evidence type="ECO:0000256" key="4">
    <source>
        <dbReference type="ARBA" id="ARBA00022763"/>
    </source>
</evidence>
<dbReference type="RefSeq" id="WP_025797272.1">
    <property type="nucleotide sequence ID" value="NZ_CP009706.1"/>
</dbReference>
<comment type="function">
    <text evidence="15">Plays a critical role in recombination and DNA repair. Helps process Holliday junction intermediates to mature products by catalyzing branch migration. Has replication fork regression activity, unwinds stalled or blocked replication forks to make a HJ that can be resolved. Has a DNA unwinding activity characteristic of a DNA helicase with 3'-5' polarity.</text>
</comment>
<keyword evidence="11" id="KW-0413">Isomerase</keyword>
<dbReference type="NCBIfam" id="NF008165">
    <property type="entry name" value="PRK10917.1-3"/>
    <property type="match status" value="1"/>
</dbReference>
<dbReference type="InterPro" id="IPR014001">
    <property type="entry name" value="Helicase_ATP-bd"/>
</dbReference>
<evidence type="ECO:0000259" key="17">
    <source>
        <dbReference type="PROSITE" id="PS51194"/>
    </source>
</evidence>
<dbReference type="CDD" id="cd17992">
    <property type="entry name" value="DEXHc_RecG"/>
    <property type="match status" value="1"/>
</dbReference>
<dbReference type="FunFam" id="3.40.50.300:FF:000715">
    <property type="entry name" value="ATP-dependent DNA helicase RecG"/>
    <property type="match status" value="1"/>
</dbReference>
<protein>
    <recommendedName>
        <fullName evidence="2 15">ATP-dependent DNA helicase RecG</fullName>
        <ecNumber evidence="13 15">5.6.2.4</ecNumber>
    </recommendedName>
</protein>
<evidence type="ECO:0000256" key="3">
    <source>
        <dbReference type="ARBA" id="ARBA00022741"/>
    </source>
</evidence>
<dbReference type="InterPro" id="IPR033454">
    <property type="entry name" value="RecG_wedge"/>
</dbReference>
<keyword evidence="6 15" id="KW-0347">Helicase</keyword>
<proteinExistence type="inferred from homology"/>
<dbReference type="KEGG" id="hav:AT03_00905"/>
<dbReference type="Pfam" id="PF19833">
    <property type="entry name" value="RecG_dom3_C"/>
    <property type="match status" value="1"/>
</dbReference>
<dbReference type="CDD" id="cd04488">
    <property type="entry name" value="RecG_wedge_OBF"/>
    <property type="match status" value="1"/>
</dbReference>
<dbReference type="InterPro" id="IPR047112">
    <property type="entry name" value="RecG/Mfd"/>
</dbReference>
<dbReference type="InterPro" id="IPR001650">
    <property type="entry name" value="Helicase_C-like"/>
</dbReference>
<dbReference type="SMART" id="SM00487">
    <property type="entry name" value="DEXDc"/>
    <property type="match status" value="1"/>
</dbReference>
<reference evidence="18 19" key="1">
    <citation type="journal article" date="2014" name="Gut Pathog.">
        <title>Gene clusters of Hafnia alvei strain FB1 important in survival and pathogenesis: a draft genome perspective.</title>
        <authorList>
            <person name="Tan J.Y."/>
            <person name="Yin W.F."/>
            <person name="Chan K.G."/>
        </authorList>
    </citation>
    <scope>NUCLEOTIDE SEQUENCE [LARGE SCALE GENOMIC DNA]</scope>
    <source>
        <strain evidence="18 19">FB1</strain>
    </source>
</reference>
<dbReference type="InterPro" id="IPR027417">
    <property type="entry name" value="P-loop_NTPase"/>
</dbReference>
<evidence type="ECO:0000256" key="5">
    <source>
        <dbReference type="ARBA" id="ARBA00022801"/>
    </source>
</evidence>